<evidence type="ECO:0000313" key="1">
    <source>
        <dbReference type="EMBL" id="CAE8642392.1"/>
    </source>
</evidence>
<keyword evidence="2" id="KW-1185">Reference proteome</keyword>
<evidence type="ECO:0000313" key="2">
    <source>
        <dbReference type="Proteomes" id="UP000654075"/>
    </source>
</evidence>
<dbReference type="EMBL" id="CAJNNV010033155">
    <property type="protein sequence ID" value="CAE8642392.1"/>
    <property type="molecule type" value="Genomic_DNA"/>
</dbReference>
<name>A0A813HXC3_POLGL</name>
<organism evidence="1 2">
    <name type="scientific">Polarella glacialis</name>
    <name type="common">Dinoflagellate</name>
    <dbReference type="NCBI Taxonomy" id="89957"/>
    <lineage>
        <taxon>Eukaryota</taxon>
        <taxon>Sar</taxon>
        <taxon>Alveolata</taxon>
        <taxon>Dinophyceae</taxon>
        <taxon>Suessiales</taxon>
        <taxon>Suessiaceae</taxon>
        <taxon>Polarella</taxon>
    </lineage>
</organism>
<protein>
    <submittedName>
        <fullName evidence="1">Uncharacterized protein</fullName>
    </submittedName>
</protein>
<comment type="caution">
    <text evidence="1">The sequence shown here is derived from an EMBL/GenBank/DDBJ whole genome shotgun (WGS) entry which is preliminary data.</text>
</comment>
<gene>
    <name evidence="1" type="ORF">PGLA1383_LOCUS56894</name>
</gene>
<dbReference type="AlphaFoldDB" id="A0A813HXC3"/>
<accession>A0A813HXC3</accession>
<reference evidence="1" key="1">
    <citation type="submission" date="2021-02" db="EMBL/GenBank/DDBJ databases">
        <authorList>
            <person name="Dougan E. K."/>
            <person name="Rhodes N."/>
            <person name="Thang M."/>
            <person name="Chan C."/>
        </authorList>
    </citation>
    <scope>NUCLEOTIDE SEQUENCE</scope>
</reference>
<dbReference type="Proteomes" id="UP000654075">
    <property type="component" value="Unassembled WGS sequence"/>
</dbReference>
<proteinExistence type="predicted"/>
<sequence length="187" mass="21575">MWPPSCRPQFDKLARCYQQALEDERQSGRKFDWFVRLRPDLELADALPDIRALRTDGIHVPNFYWSYAYDSFALVPQAFAAVYFNTNEYTNGRCFSPDDYRRLGCRMGGCHCRLKHHLLNHSVPLYKLPQVTLSAATPSALQPWCEDGIDHLWICRQSEAFQRPGVQSGTGWQAFPWLGRNSSSSEL</sequence>
<dbReference type="OrthoDB" id="10682328at2759"/>